<keyword evidence="4" id="KW-0574">Periplasm</keyword>
<keyword evidence="6" id="KW-1185">Reference proteome</keyword>
<dbReference type="PRINTS" id="PR00909">
    <property type="entry name" value="SPERMDNBNDNG"/>
</dbReference>
<evidence type="ECO:0000256" key="4">
    <source>
        <dbReference type="ARBA" id="ARBA00022764"/>
    </source>
</evidence>
<name>A0A1S8LP83_9CLOT</name>
<sequence>MKSVKRIIALAATVLIACSSLTACNLKPGGSSKETITVFNWGEYIDKNIIKDFTAKTGIKVNYETFSTNEEMYEKVKSGTNSYDLICPSDYMADRMVKENLVQKIDFKALPNYSNIDNKYKNLAFDPKNEYSVPYMWGTIGIIYDKTQIKDKLESWNDLWNTKYKGKIYMSDDMRNSLGVSLKRLGYSMNSKNKEEVGKAASELIKQKNEVNPVYVGDEIKDDMRNGEKPIGVIYSGDAAVLMNENPGKYEFVIPKEGTNLWFDSWVIPKNAKNKAAAEKFLNYLLDAKVNKKNVDFIGYGTPNKKTFDLLSDKVKNNKASYPDDSSLKNAEIFADLGDSKKLYNDAWVNVTAKK</sequence>
<dbReference type="RefSeq" id="WP_077832496.1">
    <property type="nucleotide sequence ID" value="NZ_CP096983.1"/>
</dbReference>
<accession>A0A1S8LP83</accession>
<dbReference type="GO" id="GO:0015846">
    <property type="term" value="P:polyamine transport"/>
    <property type="evidence" value="ECO:0007669"/>
    <property type="project" value="InterPro"/>
</dbReference>
<evidence type="ECO:0000256" key="1">
    <source>
        <dbReference type="ARBA" id="ARBA00004418"/>
    </source>
</evidence>
<keyword evidence="3" id="KW-0732">Signal</keyword>
<comment type="subcellular location">
    <subcellularLocation>
        <location evidence="1">Periplasm</location>
    </subcellularLocation>
</comment>
<protein>
    <submittedName>
        <fullName evidence="5">Spermidine/putrescine-binding periplasmic protein</fullName>
    </submittedName>
</protein>
<dbReference type="GO" id="GO:0042597">
    <property type="term" value="C:periplasmic space"/>
    <property type="evidence" value="ECO:0007669"/>
    <property type="project" value="UniProtKB-SubCell"/>
</dbReference>
<dbReference type="STRING" id="84029.CROST_02230"/>
<evidence type="ECO:0000313" key="6">
    <source>
        <dbReference type="Proteomes" id="UP000190951"/>
    </source>
</evidence>
<gene>
    <name evidence="5" type="primary">potD_1</name>
    <name evidence="5" type="ORF">CROST_013790</name>
</gene>
<evidence type="ECO:0000256" key="3">
    <source>
        <dbReference type="ARBA" id="ARBA00022729"/>
    </source>
</evidence>
<dbReference type="EMBL" id="CP096983">
    <property type="protein sequence ID" value="URZ10669.1"/>
    <property type="molecule type" value="Genomic_DNA"/>
</dbReference>
<dbReference type="KEGG" id="crw:CROST_013790"/>
<reference evidence="5 6" key="1">
    <citation type="submission" date="2022-04" db="EMBL/GenBank/DDBJ databases">
        <title>Genome sequence of C. roseum typestrain.</title>
        <authorList>
            <person name="Poehlein A."/>
            <person name="Schoch T."/>
            <person name="Duerre P."/>
            <person name="Daniel R."/>
        </authorList>
    </citation>
    <scope>NUCLEOTIDE SEQUENCE [LARGE SCALE GENOMIC DNA]</scope>
    <source>
        <strain evidence="5 6">DSM 7320</strain>
    </source>
</reference>
<dbReference type="Pfam" id="PF13416">
    <property type="entry name" value="SBP_bac_8"/>
    <property type="match status" value="1"/>
</dbReference>
<dbReference type="PANTHER" id="PTHR30222">
    <property type="entry name" value="SPERMIDINE/PUTRESCINE-BINDING PERIPLASMIC PROTEIN"/>
    <property type="match status" value="1"/>
</dbReference>
<keyword evidence="2" id="KW-0813">Transport</keyword>
<dbReference type="InterPro" id="IPR006059">
    <property type="entry name" value="SBP"/>
</dbReference>
<organism evidence="5 6">
    <name type="scientific">Clostridium felsineum</name>
    <dbReference type="NCBI Taxonomy" id="36839"/>
    <lineage>
        <taxon>Bacteria</taxon>
        <taxon>Bacillati</taxon>
        <taxon>Bacillota</taxon>
        <taxon>Clostridia</taxon>
        <taxon>Eubacteriales</taxon>
        <taxon>Clostridiaceae</taxon>
        <taxon>Clostridium</taxon>
    </lineage>
</organism>
<dbReference type="GO" id="GO:0019808">
    <property type="term" value="F:polyamine binding"/>
    <property type="evidence" value="ECO:0007669"/>
    <property type="project" value="InterPro"/>
</dbReference>
<evidence type="ECO:0000256" key="2">
    <source>
        <dbReference type="ARBA" id="ARBA00022448"/>
    </source>
</evidence>
<dbReference type="SUPFAM" id="SSF53850">
    <property type="entry name" value="Periplasmic binding protein-like II"/>
    <property type="match status" value="1"/>
</dbReference>
<evidence type="ECO:0000313" key="5">
    <source>
        <dbReference type="EMBL" id="URZ10669.1"/>
    </source>
</evidence>
<dbReference type="PIRSF" id="PIRSF019574">
    <property type="entry name" value="Periplasmic_polyamine_BP"/>
    <property type="match status" value="1"/>
</dbReference>
<dbReference type="Proteomes" id="UP000190951">
    <property type="component" value="Chromosome"/>
</dbReference>
<dbReference type="PROSITE" id="PS51257">
    <property type="entry name" value="PROKAR_LIPOPROTEIN"/>
    <property type="match status" value="1"/>
</dbReference>
<dbReference type="PANTHER" id="PTHR30222:SF17">
    <property type="entry name" value="SPERMIDINE_PUTRESCINE-BINDING PERIPLASMIC PROTEIN"/>
    <property type="match status" value="1"/>
</dbReference>
<dbReference type="CDD" id="cd13590">
    <property type="entry name" value="PBP2_PotD_PotF_like"/>
    <property type="match status" value="1"/>
</dbReference>
<dbReference type="AlphaFoldDB" id="A0A1S8LP83"/>
<dbReference type="InterPro" id="IPR001188">
    <property type="entry name" value="Sperm_putr-bd"/>
</dbReference>
<dbReference type="Gene3D" id="3.40.190.10">
    <property type="entry name" value="Periplasmic binding protein-like II"/>
    <property type="match status" value="2"/>
</dbReference>
<proteinExistence type="predicted"/>